<reference evidence="1 2" key="1">
    <citation type="submission" date="2022-08" db="EMBL/GenBank/DDBJ databases">
        <title>Bacterial and archaeal communities from various locations to study Microbial Dark Matter (Phase II).</title>
        <authorList>
            <person name="Stepanauskas R."/>
        </authorList>
    </citation>
    <scope>NUCLEOTIDE SEQUENCE [LARGE SCALE GENOMIC DNA]</scope>
    <source>
        <strain evidence="1 2">PD1</strain>
    </source>
</reference>
<evidence type="ECO:0000313" key="1">
    <source>
        <dbReference type="EMBL" id="MCS3919426.1"/>
    </source>
</evidence>
<keyword evidence="2" id="KW-1185">Reference proteome</keyword>
<accession>A0ABT2EN99</accession>
<comment type="caution">
    <text evidence="1">The sequence shown here is derived from an EMBL/GenBank/DDBJ whole genome shotgun (WGS) entry which is preliminary data.</text>
</comment>
<evidence type="ECO:0000313" key="2">
    <source>
        <dbReference type="Proteomes" id="UP001204798"/>
    </source>
</evidence>
<dbReference type="RefSeq" id="WP_259095833.1">
    <property type="nucleotide sequence ID" value="NZ_CP130454.1"/>
</dbReference>
<dbReference type="EMBL" id="JANUCP010000003">
    <property type="protein sequence ID" value="MCS3919426.1"/>
    <property type="molecule type" value="Genomic_DNA"/>
</dbReference>
<dbReference type="Proteomes" id="UP001204798">
    <property type="component" value="Unassembled WGS sequence"/>
</dbReference>
<protein>
    <submittedName>
        <fullName evidence="1">Uncharacterized protein</fullName>
    </submittedName>
</protein>
<name>A0ABT2EN99_9BACT</name>
<organism evidence="1 2">
    <name type="scientific">Candidatus Fervidibacter sacchari</name>
    <dbReference type="NCBI Taxonomy" id="1448929"/>
    <lineage>
        <taxon>Bacteria</taxon>
        <taxon>Candidatus Fervidibacterota</taxon>
        <taxon>Candidatus Fervidibacter</taxon>
    </lineage>
</organism>
<proteinExistence type="predicted"/>
<sequence>MARQEPRPPMTSPTKVGAKFLRHQLRVETRSMNGFGCVTKYEMKPVAWTEFRLSHQPAELRPSWAMRVQVCDSKTRKGGELG</sequence>
<gene>
    <name evidence="1" type="ORF">M2350_001839</name>
</gene>